<dbReference type="GO" id="GO:0005739">
    <property type="term" value="C:mitochondrion"/>
    <property type="evidence" value="ECO:0007669"/>
    <property type="project" value="TreeGrafter"/>
</dbReference>
<accession>A0A8H5HW92</accession>
<keyword evidence="1" id="KW-0210">Decarboxylase</keyword>
<organism evidence="4 5">
    <name type="scientific">Collybiopsis confluens</name>
    <dbReference type="NCBI Taxonomy" id="2823264"/>
    <lineage>
        <taxon>Eukaryota</taxon>
        <taxon>Fungi</taxon>
        <taxon>Dikarya</taxon>
        <taxon>Basidiomycota</taxon>
        <taxon>Agaricomycotina</taxon>
        <taxon>Agaricomycetes</taxon>
        <taxon>Agaricomycetidae</taxon>
        <taxon>Agaricales</taxon>
        <taxon>Marasmiineae</taxon>
        <taxon>Omphalotaceae</taxon>
        <taxon>Collybiopsis</taxon>
    </lineage>
</organism>
<comment type="caution">
    <text evidence="4">The sequence shown here is derived from an EMBL/GenBank/DDBJ whole genome shotgun (WGS) entry which is preliminary data.</text>
</comment>
<dbReference type="PANTHER" id="PTHR10067">
    <property type="entry name" value="PHOSPHATIDYLSERINE DECARBOXYLASE"/>
    <property type="match status" value="1"/>
</dbReference>
<dbReference type="GO" id="GO:0006646">
    <property type="term" value="P:phosphatidylethanolamine biosynthetic process"/>
    <property type="evidence" value="ECO:0007669"/>
    <property type="project" value="TreeGrafter"/>
</dbReference>
<feature type="domain" description="L-tryptophan decarboxylase PsiD-like" evidence="3">
    <location>
        <begin position="1"/>
        <end position="117"/>
    </location>
</feature>
<keyword evidence="2" id="KW-0456">Lyase</keyword>
<name>A0A8H5HW92_9AGAR</name>
<keyword evidence="5" id="KW-1185">Reference proteome</keyword>
<dbReference type="InterPro" id="IPR022237">
    <property type="entry name" value="PsiD-like"/>
</dbReference>
<protein>
    <recommendedName>
        <fullName evidence="3">L-tryptophan decarboxylase PsiD-like domain-containing protein</fullName>
    </recommendedName>
</protein>
<dbReference type="OrthoDB" id="5973539at2759"/>
<dbReference type="InterPro" id="IPR003817">
    <property type="entry name" value="PS_Dcarbxylase"/>
</dbReference>
<gene>
    <name evidence="4" type="ORF">D9757_005310</name>
</gene>
<dbReference type="AlphaFoldDB" id="A0A8H5HW92"/>
<reference evidence="4 5" key="1">
    <citation type="journal article" date="2020" name="ISME J.">
        <title>Uncovering the hidden diversity of litter-decomposition mechanisms in mushroom-forming fungi.</title>
        <authorList>
            <person name="Floudas D."/>
            <person name="Bentzer J."/>
            <person name="Ahren D."/>
            <person name="Johansson T."/>
            <person name="Persson P."/>
            <person name="Tunlid A."/>
        </authorList>
    </citation>
    <scope>NUCLEOTIDE SEQUENCE [LARGE SCALE GENOMIC DNA]</scope>
    <source>
        <strain evidence="4 5">CBS 406.79</strain>
    </source>
</reference>
<evidence type="ECO:0000313" key="4">
    <source>
        <dbReference type="EMBL" id="KAF5390454.1"/>
    </source>
</evidence>
<dbReference type="Pfam" id="PF02666">
    <property type="entry name" value="PS_Dcarbxylase"/>
    <property type="match status" value="1"/>
</dbReference>
<evidence type="ECO:0000256" key="1">
    <source>
        <dbReference type="ARBA" id="ARBA00022793"/>
    </source>
</evidence>
<dbReference type="Proteomes" id="UP000518752">
    <property type="component" value="Unassembled WGS sequence"/>
</dbReference>
<proteinExistence type="predicted"/>
<dbReference type="EMBL" id="JAACJN010000015">
    <property type="protein sequence ID" value="KAF5390454.1"/>
    <property type="molecule type" value="Genomic_DNA"/>
</dbReference>
<evidence type="ECO:0000259" key="3">
    <source>
        <dbReference type="Pfam" id="PF12588"/>
    </source>
</evidence>
<sequence>MDFHAMFEQIPTGPPYNKDPTGRPQVHNYLMMLSLLNLIITEAPEFEGDTLIGLPINAILVWPMGTQAGLSAFMKPKVNEMFKKVFDVWSTFLESEESRRVLGDTDNGWFGPAARAALPNFDDTFICDPNAEYHGFSSWDNFFTRLFRPGVRPVFAPEDDRIINNACESTVYAIQEDIKAHDSFWLKHQPYSLFHMLDNDELAPQFVGGTVCQAYLSALDYHRWHSPVNGRIVKTVLIPGAYFAESPAMGFPHPDPAAQDYSQGFITQVAARALVFIKSDNPAIGLMCLIAVGMAEVSTNEITVRVGQKVKKGDQLGMFHFGGSTHCLVFRRGVKVVFDSNYILNSKVQLNAPIGMVE</sequence>
<dbReference type="PANTHER" id="PTHR10067:SF9">
    <property type="entry name" value="PHOSPHATIDYLSERINE DECARBOXYLASE FAMILY PROTEIN (AFU_ORTHOLOGUE AFUA_7G01730)"/>
    <property type="match status" value="1"/>
</dbReference>
<evidence type="ECO:0000256" key="2">
    <source>
        <dbReference type="ARBA" id="ARBA00023239"/>
    </source>
</evidence>
<dbReference type="Pfam" id="PF12588">
    <property type="entry name" value="PSDC"/>
    <property type="match status" value="1"/>
</dbReference>
<evidence type="ECO:0000313" key="5">
    <source>
        <dbReference type="Proteomes" id="UP000518752"/>
    </source>
</evidence>
<dbReference type="GO" id="GO:0004609">
    <property type="term" value="F:phosphatidylserine decarboxylase activity"/>
    <property type="evidence" value="ECO:0007669"/>
    <property type="project" value="InterPro"/>
</dbReference>